<protein>
    <submittedName>
        <fullName evidence="1">Uncharacterized protein</fullName>
    </submittedName>
</protein>
<dbReference type="OrthoDB" id="4549241at2"/>
<name>A0A1V2TDQ5_9NOCA</name>
<comment type="caution">
    <text evidence="1">The sequence shown here is derived from an EMBL/GenBank/DDBJ whole genome shotgun (WGS) entry which is preliminary data.</text>
</comment>
<sequence length="197" mass="21437">MTAEEVTSATYIGRVGKPVYRRVEEGSLPDAEDVFDALCGIELPETLGTPGAVLIGPTTRILANARVMMPIWLAHYRERQRCKPITAGRAAHLDLHARYIDRYAAAVIPPPKPSAEELPYSYGDMVSLLVARFAQYIASTSRPSTGALQQEFHVGRHAAGFDVAVAALRGGDVRAPAPELRCGRIARPLTAFERKKA</sequence>
<dbReference type="Proteomes" id="UP000188836">
    <property type="component" value="Unassembled WGS sequence"/>
</dbReference>
<evidence type="ECO:0000313" key="2">
    <source>
        <dbReference type="Proteomes" id="UP000188836"/>
    </source>
</evidence>
<reference evidence="1 2" key="1">
    <citation type="journal article" date="2016" name="Antonie Van Leeuwenhoek">
        <title>Nocardia donostiensis sp. nov., isolated from human respiratory specimens.</title>
        <authorList>
            <person name="Ercibengoa M."/>
            <person name="Bell M."/>
            <person name="Marimon J.M."/>
            <person name="Humrighouse B."/>
            <person name="Klenk H.P."/>
            <person name="Potter G."/>
            <person name="Perez-Trallero E."/>
        </authorList>
    </citation>
    <scope>NUCLEOTIDE SEQUENCE [LARGE SCALE GENOMIC DNA]</scope>
    <source>
        <strain evidence="1 2">X1655</strain>
    </source>
</reference>
<accession>A0A1V2TDQ5</accession>
<dbReference type="STRING" id="1538463.B0T36_10095"/>
<dbReference type="RefSeq" id="WP_077118436.1">
    <property type="nucleotide sequence ID" value="NZ_LOKT01000006.1"/>
</dbReference>
<keyword evidence="2" id="KW-1185">Reference proteome</keyword>
<organism evidence="1 2">
    <name type="scientific">Nocardia donostiensis</name>
    <dbReference type="NCBI Taxonomy" id="1538463"/>
    <lineage>
        <taxon>Bacteria</taxon>
        <taxon>Bacillati</taxon>
        <taxon>Actinomycetota</taxon>
        <taxon>Actinomycetes</taxon>
        <taxon>Mycobacteriales</taxon>
        <taxon>Nocardiaceae</taxon>
        <taxon>Nocardia</taxon>
    </lineage>
</organism>
<dbReference type="AlphaFoldDB" id="A0A1V2TDQ5"/>
<dbReference type="EMBL" id="MUMY01000014">
    <property type="protein sequence ID" value="ONM47629.1"/>
    <property type="molecule type" value="Genomic_DNA"/>
</dbReference>
<evidence type="ECO:0000313" key="1">
    <source>
        <dbReference type="EMBL" id="ONM47629.1"/>
    </source>
</evidence>
<gene>
    <name evidence="1" type="ORF">B0T46_17205</name>
</gene>
<proteinExistence type="predicted"/>